<dbReference type="WBParaSite" id="HCON_00119970-00001">
    <property type="protein sequence ID" value="HCON_00119970-00001"/>
    <property type="gene ID" value="HCON_00119970"/>
</dbReference>
<protein>
    <submittedName>
        <fullName evidence="3">Activin_recp domain-containing protein</fullName>
    </submittedName>
</protein>
<dbReference type="AlphaFoldDB" id="A0A7I4YMT0"/>
<feature type="signal peptide" evidence="1">
    <location>
        <begin position="1"/>
        <end position="20"/>
    </location>
</feature>
<dbReference type="InterPro" id="IPR045860">
    <property type="entry name" value="Snake_toxin-like_sf"/>
</dbReference>
<feature type="chain" id="PRO_5029821186" evidence="1">
    <location>
        <begin position="21"/>
        <end position="118"/>
    </location>
</feature>
<dbReference type="OrthoDB" id="5859803at2759"/>
<evidence type="ECO:0000313" key="3">
    <source>
        <dbReference type="WBParaSite" id="HCON_00119970-00001"/>
    </source>
</evidence>
<proteinExistence type="predicted"/>
<dbReference type="OMA" id="GREICCC"/>
<accession>A0A7I4YMT0</accession>
<keyword evidence="2" id="KW-1185">Reference proteome</keyword>
<evidence type="ECO:0000256" key="1">
    <source>
        <dbReference type="SAM" id="SignalP"/>
    </source>
</evidence>
<evidence type="ECO:0000313" key="2">
    <source>
        <dbReference type="Proteomes" id="UP000025227"/>
    </source>
</evidence>
<reference evidence="3" key="1">
    <citation type="submission" date="2020-12" db="UniProtKB">
        <authorList>
            <consortium name="WormBaseParasite"/>
        </authorList>
    </citation>
    <scope>IDENTIFICATION</scope>
    <source>
        <strain evidence="3">MHco3</strain>
    </source>
</reference>
<dbReference type="Proteomes" id="UP000025227">
    <property type="component" value="Unplaced"/>
</dbReference>
<dbReference type="SUPFAM" id="SSF57302">
    <property type="entry name" value="Snake toxin-like"/>
    <property type="match status" value="1"/>
</dbReference>
<keyword evidence="1" id="KW-0732">Signal</keyword>
<name>A0A7I4YMT0_HAECO</name>
<organism evidence="2 3">
    <name type="scientific">Haemonchus contortus</name>
    <name type="common">Barber pole worm</name>
    <dbReference type="NCBI Taxonomy" id="6289"/>
    <lineage>
        <taxon>Eukaryota</taxon>
        <taxon>Metazoa</taxon>
        <taxon>Ecdysozoa</taxon>
        <taxon>Nematoda</taxon>
        <taxon>Chromadorea</taxon>
        <taxon>Rhabditida</taxon>
        <taxon>Rhabditina</taxon>
        <taxon>Rhabditomorpha</taxon>
        <taxon>Strongyloidea</taxon>
        <taxon>Trichostrongylidae</taxon>
        <taxon>Haemonchus</taxon>
    </lineage>
</organism>
<sequence>MSYSATVLIFLLGMFVVVDSIKCIYGSDNGKKGHLPKVQHNNTESKFCMNFTVPVNVGTSTMYLSDIFDGCQKDGCMKDKKGREICCCSRDLCNSSYSSLPVLLVTIIPVLVSKVFVA</sequence>